<gene>
    <name evidence="1" type="ORF">PMA3_21180</name>
</gene>
<sequence length="392" mass="41767">MPTQNITSRAVPGELDPSFATGGKFEVPTPTKAAVSLIADTDSLTVLMAAGQEFCLCRVNKDGKLDLDFDNRGWLKWRFEDGKTSTPWRALLQPDKKILLIGASYSSIPYGQPALTRFNPNGSPDLVFGRKILPVYPQPQETMSRVEGCLQSDDKILVCGAYSTRSESKTLLIRLLPDGTMDPDFGKGGIAELSHPQGTLLPARVAVQSNGRILVAGSLGNQGFVLGVGADGNLDTGFGDKGFALIEAQGPIPLRNLLVLKDGGLRCIGGSDSSGALLVGLDENGHPDKSFNDGKPVVTREFLGSWSTLCEQDDRKLLVSGQSGPGLEQVAARFSPQGVLDKTFGWSGFMYHPGGSADSVIQPGGRWVTTAYKAGATSAWLYGMFTDNPTPD</sequence>
<keyword evidence="2" id="KW-1185">Reference proteome</keyword>
<organism evidence="1 2">
    <name type="scientific">Pseudomonas silesiensis</name>
    <dbReference type="NCBI Taxonomy" id="1853130"/>
    <lineage>
        <taxon>Bacteria</taxon>
        <taxon>Pseudomonadati</taxon>
        <taxon>Pseudomonadota</taxon>
        <taxon>Gammaproteobacteria</taxon>
        <taxon>Pseudomonadales</taxon>
        <taxon>Pseudomonadaceae</taxon>
        <taxon>Pseudomonas</taxon>
    </lineage>
</organism>
<dbReference type="KEGG" id="psil:PMA3_21180"/>
<evidence type="ECO:0008006" key="3">
    <source>
        <dbReference type="Google" id="ProtNLM"/>
    </source>
</evidence>
<dbReference type="InterPro" id="IPR013431">
    <property type="entry name" value="Delta_60_rpt"/>
</dbReference>
<dbReference type="STRING" id="1853130.PMA3_21180"/>
<dbReference type="AlphaFoldDB" id="A0A191YXR8"/>
<dbReference type="EMBL" id="CP014870">
    <property type="protein sequence ID" value="ANJ57536.1"/>
    <property type="molecule type" value="Genomic_DNA"/>
</dbReference>
<dbReference type="Gene3D" id="2.80.10.50">
    <property type="match status" value="3"/>
</dbReference>
<dbReference type="RefSeq" id="WP_064679023.1">
    <property type="nucleotide sequence ID" value="NZ_CP014870.1"/>
</dbReference>
<dbReference type="OrthoDB" id="7032963at2"/>
<protein>
    <recommendedName>
        <fullName evidence="3">Delta-60 repeat domain-containing protein</fullName>
    </recommendedName>
</protein>
<accession>A0A191YXR8</accession>
<dbReference type="Pfam" id="PF17164">
    <property type="entry name" value="DUF5122"/>
    <property type="match status" value="2"/>
</dbReference>
<dbReference type="NCBIfam" id="TIGR02608">
    <property type="entry name" value="delta_60_rpt"/>
    <property type="match status" value="4"/>
</dbReference>
<dbReference type="SUPFAM" id="SSF101898">
    <property type="entry name" value="NHL repeat"/>
    <property type="match status" value="1"/>
</dbReference>
<evidence type="ECO:0000313" key="2">
    <source>
        <dbReference type="Proteomes" id="UP000078354"/>
    </source>
</evidence>
<proteinExistence type="predicted"/>
<reference evidence="1 2" key="1">
    <citation type="journal article" date="2018" name="Syst. Appl. Microbiol.">
        <title>Pseudomonas silesiensis sp. nov. strain A3T isolated from a biological pesticide sewage treatment plant and analysis of the complete genome sequence.</title>
        <authorList>
            <person name="Kaminski M.A."/>
            <person name="Furmanczyk E.M."/>
            <person name="Sobczak A."/>
            <person name="Dziembowski A."/>
            <person name="Lipinski L."/>
        </authorList>
    </citation>
    <scope>NUCLEOTIDE SEQUENCE [LARGE SCALE GENOMIC DNA]</scope>
    <source>
        <strain evidence="1 2">A3</strain>
    </source>
</reference>
<dbReference type="Proteomes" id="UP000078354">
    <property type="component" value="Chromosome"/>
</dbReference>
<name>A0A191YXR8_9PSED</name>
<evidence type="ECO:0000313" key="1">
    <source>
        <dbReference type="EMBL" id="ANJ57536.1"/>
    </source>
</evidence>